<feature type="region of interest" description="Disordered" evidence="2">
    <location>
        <begin position="836"/>
        <end position="884"/>
    </location>
</feature>
<feature type="chain" id="PRO_5003712051" description="Transmembrane protein" evidence="3">
    <location>
        <begin position="28"/>
        <end position="1071"/>
    </location>
</feature>
<reference evidence="5" key="1">
    <citation type="journal article" date="2006" name="PLoS Biol.">
        <title>Macronuclear genome sequence of the ciliate Tetrahymena thermophila, a model eukaryote.</title>
        <authorList>
            <person name="Eisen J.A."/>
            <person name="Coyne R.S."/>
            <person name="Wu M."/>
            <person name="Wu D."/>
            <person name="Thiagarajan M."/>
            <person name="Wortman J.R."/>
            <person name="Badger J.H."/>
            <person name="Ren Q."/>
            <person name="Amedeo P."/>
            <person name="Jones K.M."/>
            <person name="Tallon L.J."/>
            <person name="Delcher A.L."/>
            <person name="Salzberg S.L."/>
            <person name="Silva J.C."/>
            <person name="Haas B.J."/>
            <person name="Majoros W.H."/>
            <person name="Farzad M."/>
            <person name="Carlton J.M."/>
            <person name="Smith R.K. Jr."/>
            <person name="Garg J."/>
            <person name="Pearlman R.E."/>
            <person name="Karrer K.M."/>
            <person name="Sun L."/>
            <person name="Manning G."/>
            <person name="Elde N.C."/>
            <person name="Turkewitz A.P."/>
            <person name="Asai D.J."/>
            <person name="Wilkes D.E."/>
            <person name="Wang Y."/>
            <person name="Cai H."/>
            <person name="Collins K."/>
            <person name="Stewart B.A."/>
            <person name="Lee S.R."/>
            <person name="Wilamowska K."/>
            <person name="Weinberg Z."/>
            <person name="Ruzzo W.L."/>
            <person name="Wloga D."/>
            <person name="Gaertig J."/>
            <person name="Frankel J."/>
            <person name="Tsao C.-C."/>
            <person name="Gorovsky M.A."/>
            <person name="Keeling P.J."/>
            <person name="Waller R.F."/>
            <person name="Patron N.J."/>
            <person name="Cherry J.M."/>
            <person name="Stover N.A."/>
            <person name="Krieger C.J."/>
            <person name="del Toro C."/>
            <person name="Ryder H.F."/>
            <person name="Williamson S.C."/>
            <person name="Barbeau R.A."/>
            <person name="Hamilton E.P."/>
            <person name="Orias E."/>
        </authorList>
    </citation>
    <scope>NUCLEOTIDE SEQUENCE [LARGE SCALE GENOMIC DNA]</scope>
    <source>
        <strain evidence="5">SB210</strain>
    </source>
</reference>
<feature type="region of interest" description="Disordered" evidence="2">
    <location>
        <begin position="364"/>
        <end position="390"/>
    </location>
</feature>
<feature type="compositionally biased region" description="Basic and acidic residues" evidence="2">
    <location>
        <begin position="499"/>
        <end position="515"/>
    </location>
</feature>
<protein>
    <recommendedName>
        <fullName evidence="6">Transmembrane protein</fullName>
    </recommendedName>
</protein>
<accession>I7LUU0</accession>
<evidence type="ECO:0000313" key="4">
    <source>
        <dbReference type="EMBL" id="EAR96038.2"/>
    </source>
</evidence>
<keyword evidence="5" id="KW-1185">Reference proteome</keyword>
<organism evidence="4 5">
    <name type="scientific">Tetrahymena thermophila (strain SB210)</name>
    <dbReference type="NCBI Taxonomy" id="312017"/>
    <lineage>
        <taxon>Eukaryota</taxon>
        <taxon>Sar</taxon>
        <taxon>Alveolata</taxon>
        <taxon>Ciliophora</taxon>
        <taxon>Intramacronucleata</taxon>
        <taxon>Oligohymenophorea</taxon>
        <taxon>Hymenostomatida</taxon>
        <taxon>Tetrahymenina</taxon>
        <taxon>Tetrahymenidae</taxon>
        <taxon>Tetrahymena</taxon>
    </lineage>
</organism>
<feature type="compositionally biased region" description="Polar residues" evidence="2">
    <location>
        <begin position="462"/>
        <end position="475"/>
    </location>
</feature>
<evidence type="ECO:0000256" key="1">
    <source>
        <dbReference type="SAM" id="Coils"/>
    </source>
</evidence>
<evidence type="ECO:0000256" key="3">
    <source>
        <dbReference type="SAM" id="SignalP"/>
    </source>
</evidence>
<name>I7LUU0_TETTS</name>
<feature type="compositionally biased region" description="Basic and acidic residues" evidence="2">
    <location>
        <begin position="981"/>
        <end position="995"/>
    </location>
</feature>
<dbReference type="RefSeq" id="XP_001016283.2">
    <property type="nucleotide sequence ID" value="XM_001016283.2"/>
</dbReference>
<dbReference type="Proteomes" id="UP000009168">
    <property type="component" value="Unassembled WGS sequence"/>
</dbReference>
<feature type="compositionally biased region" description="Polar residues" evidence="2">
    <location>
        <begin position="954"/>
        <end position="967"/>
    </location>
</feature>
<feature type="region of interest" description="Disordered" evidence="2">
    <location>
        <begin position="954"/>
        <end position="995"/>
    </location>
</feature>
<feature type="compositionally biased region" description="Polar residues" evidence="2">
    <location>
        <begin position="487"/>
        <end position="498"/>
    </location>
</feature>
<gene>
    <name evidence="4" type="ORF">TTHERM_00127030</name>
</gene>
<feature type="compositionally biased region" description="Basic and acidic residues" evidence="2">
    <location>
        <begin position="857"/>
        <end position="866"/>
    </location>
</feature>
<dbReference type="STRING" id="312017.I7LUU0"/>
<feature type="compositionally biased region" description="Polar residues" evidence="2">
    <location>
        <begin position="846"/>
        <end position="856"/>
    </location>
</feature>
<proteinExistence type="predicted"/>
<dbReference type="InParanoid" id="I7LUU0"/>
<feature type="compositionally biased region" description="Basic and acidic residues" evidence="2">
    <location>
        <begin position="381"/>
        <end position="390"/>
    </location>
</feature>
<feature type="region of interest" description="Disordered" evidence="2">
    <location>
        <begin position="447"/>
        <end position="531"/>
    </location>
</feature>
<feature type="signal peptide" evidence="3">
    <location>
        <begin position="1"/>
        <end position="27"/>
    </location>
</feature>
<feature type="coiled-coil region" evidence="1">
    <location>
        <begin position="594"/>
        <end position="628"/>
    </location>
</feature>
<dbReference type="KEGG" id="tet:TTHERM_00127030"/>
<keyword evidence="1" id="KW-0175">Coiled coil</keyword>
<sequence>MYKRINDRLMLLYIALIVLALVGQGNCFSLQEPTQFLKQKLDSKIDINPYFLDIFEKQQQNNEYICSYKEGPYCSLLSNATHDIVEDNFYSKNMRNFLKQQMYELHRQIESFQIKQTNFLPSQYYLDKSRALLDEELFYKPVEKDFPYKLLADFNILEAIESQQNQELKAFYTINLNSGQQIVSTTRQQSSEYLQLQFTDFYFFYPKKQTANTQTQYLDRLDQLISVPSDAYILTNEKPGKIEFNLKVKIISFYAKINPAYTKYEKLTAQMKGYDFIKKENFSVTLSALQNQFKLYKVEANHKVNSISFSPYVIIDNIVVHIDKSDVADANKYPAIDVNNSSREMKDIIESFDKEIFVYTNQKSSSKGLSNDHQLKKGVRLTREERKKQQKETIQKIKEQIPNQIQEKLYKQVEQQPLFDERKIIDELQQILKKYTDAQDVLTKQKINNKQKQKKQDEENTINELSESNQNQFDQQAEKSDLDKANKQNQSDQKSGKQFNEKSKQQKATKNKDQSSTESNNQKQTNGNKYDKKLLNNFSEELLDLYYDANLKVYEGLRTKQPSVFGKLSNQQIEQKIQGGQYNDLLLEVIEESLPNIENEVNSKLSNMKQTEQDKKQENDTFETIQKMYDSFRKKQPSVFGQLSDEQIQQKLEEGGYEELILDHIKEGLDDILFSKQIDNSSSSSQKIQDDKSEKNYFKEALDIVQESTQKIYDSLRKKQPSVFGKLTNKQIDQKILEGGYDELLREIVQENQEQLDTKTLLIIFSYQNQKYFKESVDKFQESASKIYDNLRKKDPSVFGKLTNLQIVQKMKEGGYDELLREIAKENLQDIANEESNKAANKQKRTAAQDSSTSQKIQDDQSEKNVKQSQKQNNMKQTQKDKEQEKDLFNGLYNLIEENTQKIYDSFRKKLPSVFGELSNLQIEKKIYEGGYEELLRETTKEILQELEDQVANMQKRTSAQQRASSQKLRDDQSKQNLKQSQKENNMKQTQKDKEQENFTKDIFDIVQSRYLQVYDALRKKKPSVFGNLSNMQIQQKLQEEQYKELLNEVFDETYRENQNKEQNKLSNKQK</sequence>
<evidence type="ECO:0000256" key="2">
    <source>
        <dbReference type="SAM" id="MobiDB-lite"/>
    </source>
</evidence>
<dbReference type="EMBL" id="GG662699">
    <property type="protein sequence ID" value="EAR96038.2"/>
    <property type="molecule type" value="Genomic_DNA"/>
</dbReference>
<keyword evidence="3" id="KW-0732">Signal</keyword>
<dbReference type="GeneID" id="7846818"/>
<feature type="compositionally biased region" description="Polar residues" evidence="2">
    <location>
        <begin position="516"/>
        <end position="528"/>
    </location>
</feature>
<dbReference type="AlphaFoldDB" id="I7LUU0"/>
<evidence type="ECO:0008006" key="6">
    <source>
        <dbReference type="Google" id="ProtNLM"/>
    </source>
</evidence>
<evidence type="ECO:0000313" key="5">
    <source>
        <dbReference type="Proteomes" id="UP000009168"/>
    </source>
</evidence>
<feature type="compositionally biased region" description="Basic and acidic residues" evidence="2">
    <location>
        <begin position="476"/>
        <end position="486"/>
    </location>
</feature>